<evidence type="ECO:0000313" key="1">
    <source>
        <dbReference type="EMBL" id="AQQ54198.1"/>
    </source>
</evidence>
<dbReference type="OrthoDB" id="287363at2"/>
<dbReference type="Proteomes" id="UP000188184">
    <property type="component" value="Chromosome"/>
</dbReference>
<reference evidence="1 2" key="1">
    <citation type="submission" date="2017-02" db="EMBL/GenBank/DDBJ databases">
        <title>The complete genomic sequence of a novel cold adapted crude oil-degrading bacterium Planococcus qaidamina Y42.</title>
        <authorList>
            <person name="Yang R."/>
        </authorList>
    </citation>
    <scope>NUCLEOTIDE SEQUENCE [LARGE SCALE GENOMIC DNA]</scope>
    <source>
        <strain evidence="1 2">Y42</strain>
    </source>
</reference>
<evidence type="ECO:0008006" key="3">
    <source>
        <dbReference type="Google" id="ProtNLM"/>
    </source>
</evidence>
<dbReference type="RefSeq" id="WP_077590089.1">
    <property type="nucleotide sequence ID" value="NZ_CP019640.1"/>
</dbReference>
<name>A0A1Q2L165_9BACL</name>
<accession>A0A1Q2L165</accession>
<protein>
    <recommendedName>
        <fullName evidence="3">Transposase</fullName>
    </recommendedName>
</protein>
<keyword evidence="2" id="KW-1185">Reference proteome</keyword>
<organism evidence="1 2">
    <name type="scientific">Planococcus lenghuensis</name>
    <dbReference type="NCBI Taxonomy" id="2213202"/>
    <lineage>
        <taxon>Bacteria</taxon>
        <taxon>Bacillati</taxon>
        <taxon>Bacillota</taxon>
        <taxon>Bacilli</taxon>
        <taxon>Bacillales</taxon>
        <taxon>Caryophanaceae</taxon>
        <taxon>Planococcus</taxon>
    </lineage>
</organism>
<sequence>MKLRKHEHQRIQNQEKRWNRIQRVQSLYKEGYFKTGIQQLLGISSGTVSKDLKYTEKPLPQRTSAFQQFRPLIRTLILKKQSSKTIEEGCRSDGYMGSVSTLNNMISEERKNGSK</sequence>
<dbReference type="EMBL" id="CP019640">
    <property type="protein sequence ID" value="AQQ54198.1"/>
    <property type="molecule type" value="Genomic_DNA"/>
</dbReference>
<gene>
    <name evidence="1" type="ORF">B0X71_14535</name>
</gene>
<proteinExistence type="predicted"/>
<dbReference type="KEGG" id="pmar:B0X71_14535"/>
<dbReference type="AlphaFoldDB" id="A0A1Q2L165"/>
<evidence type="ECO:0000313" key="2">
    <source>
        <dbReference type="Proteomes" id="UP000188184"/>
    </source>
</evidence>